<gene>
    <name evidence="3" type="ORF">AV274_3459</name>
</gene>
<reference evidence="3 4" key="1">
    <citation type="submission" date="2016-05" db="EMBL/GenBank/DDBJ databases">
        <title>Nuclear genome of Blastocystis sp. subtype 1 NandII.</title>
        <authorList>
            <person name="Gentekaki E."/>
            <person name="Curtis B."/>
            <person name="Stairs C."/>
            <person name="Eme L."/>
            <person name="Herman E."/>
            <person name="Klimes V."/>
            <person name="Arias M.C."/>
            <person name="Elias M."/>
            <person name="Hilliou F."/>
            <person name="Klute M."/>
            <person name="Malik S.-B."/>
            <person name="Pightling A."/>
            <person name="Rachubinski R."/>
            <person name="Salas D."/>
            <person name="Schlacht A."/>
            <person name="Suga H."/>
            <person name="Archibald J."/>
            <person name="Ball S.G."/>
            <person name="Clark G."/>
            <person name="Dacks J."/>
            <person name="Van Der Giezen M."/>
            <person name="Tsaousis A."/>
            <person name="Roger A."/>
        </authorList>
    </citation>
    <scope>NUCLEOTIDE SEQUENCE [LARGE SCALE GENOMIC DNA]</scope>
    <source>
        <strain evidence="4">ATCC 50177 / NandII</strain>
    </source>
</reference>
<feature type="compositionally biased region" description="Basic residues" evidence="1">
    <location>
        <begin position="1186"/>
        <end position="1200"/>
    </location>
</feature>
<dbReference type="GO" id="GO:0005634">
    <property type="term" value="C:nucleus"/>
    <property type="evidence" value="ECO:0007669"/>
    <property type="project" value="TreeGrafter"/>
</dbReference>
<dbReference type="AlphaFoldDB" id="A0A196SEL3"/>
<dbReference type="InterPro" id="IPR045065">
    <property type="entry name" value="XPO1/5"/>
</dbReference>
<dbReference type="Gene3D" id="1.25.10.10">
    <property type="entry name" value="Leucine-rich Repeat Variant"/>
    <property type="match status" value="1"/>
</dbReference>
<name>A0A196SEL3_BLAHN</name>
<dbReference type="EMBL" id="LXWW01000210">
    <property type="protein sequence ID" value="OAO14756.1"/>
    <property type="molecule type" value="Genomic_DNA"/>
</dbReference>
<evidence type="ECO:0000313" key="3">
    <source>
        <dbReference type="EMBL" id="OAO14756.1"/>
    </source>
</evidence>
<dbReference type="GO" id="GO:0003723">
    <property type="term" value="F:RNA binding"/>
    <property type="evidence" value="ECO:0007669"/>
    <property type="project" value="TreeGrafter"/>
</dbReference>
<dbReference type="GO" id="GO:0006405">
    <property type="term" value="P:RNA export from nucleus"/>
    <property type="evidence" value="ECO:0007669"/>
    <property type="project" value="TreeGrafter"/>
</dbReference>
<dbReference type="OrthoDB" id="2215036at2759"/>
<dbReference type="GO" id="GO:0042565">
    <property type="term" value="C:RNA nuclear export complex"/>
    <property type="evidence" value="ECO:0007669"/>
    <property type="project" value="TreeGrafter"/>
</dbReference>
<dbReference type="STRING" id="478820.A0A196SEL3"/>
<protein>
    <submittedName>
        <fullName evidence="3">Armadillo-like helical domain-containing protein</fullName>
    </submittedName>
</protein>
<sequence>MDPQVYQNIIGALSCIANPQSPPEMRALAEQKVTEFQEADYSIDYAMTILVNPDPNHTDYVKHFCMNCMKVNIVSKWMKYDETRKSAIQRFAMEYIANNINVTTTTQIHSQDNLSIPSYVMVKFAEVFVEIMKRQWPQRWSNLYDELTAVMRKSSSQFYTGVMIFEFLLQEITDDSSSSRLAESRRHDLQSAFNSKGDMFIRFILYTMRNYTSNDSNGRRNLLECVRLFTVSTPLLLESTLKANFKDITASFNSFSLDEEILPEILAFLGNMAKVKYSSANRSFALTVLSEIVDISGVLSSHFADQYGFYYIYKAYYLAVIDFCVSQKALLSYWLPSDAAVYSHLLSLIVPLLAFPRLEIADLALDALPTLFPDISRNDNNCIRKEAESKVGELLQRLLLSIQNNNIKSPNFNDMNYSDYDSDDQQEYITDYNQYCADATNLVSTLCNHYASPLVQAVLEILQSQFSSDPVWCDAFLKIVGGINLGINRYNLDMTKQAQLLSTGKMIVDTFMKQINGQSAAGDTYLVEFTFSFLWVMKNDLPSLVEFIQLLVSMIANASRAYNGNPADQLKIATTASEHLFRVCKLLGKSLLMQLTQILAAIFEQILAARDATVRNNLCSAFLNLASNLTSPQERTEQFTRVFLPIINYLISDDVKKYYSDPSLFHEYFNGKCGSRHGLTASLDALQELSAHLSCLSAMFDAIFTTSEYLVISDSAFQVLGEPLALLFNTVCFLLVGDGSPSPALACWRSVTLKEASSVTCTGQVPLQSTRLFTLFSALTRVWYHLLSCEKSASDGVASFFAQSLKQFAPALRLAMFSTILRNIVVPLYLSASCLWGAKVEPTPGVVQLLYVALSAALARLPLGENPELMRNLGITLPNETPERAFALGCDMIAEELMLSSAAAVADLLGALLGYTTRSYEKTFAIRQFSEGLAGRVCDGYNRGNRGKGANRVNAYLGGGATLDATMLRENEGVREKRISFFRRPFEAVVVGNPEVCNVMCQLVSMFLQTDSDLLVKTTLNLCSCFVPYLGARSNYAAFLDQLFEINMKKLMNEDLEEVVKNRILTINTYIFNFNVSKKNITPIRINVKENVSSVIDQFLLSTGLITAEMYQSLVSKMNSCKDERGCVEIMRDFVNEMQNSGEGNSKGLEKLNKMIEIPKLNIGKGKKNRKNQNYQKGRNQNQNQKNKKQNKKNKKRNQNAKKNSVFGDDEDEDLQNMTMWH</sequence>
<feature type="compositionally biased region" description="Low complexity" evidence="1">
    <location>
        <begin position="1172"/>
        <end position="1185"/>
    </location>
</feature>
<proteinExistence type="predicted"/>
<dbReference type="GO" id="GO:0006611">
    <property type="term" value="P:protein export from nucleus"/>
    <property type="evidence" value="ECO:0007669"/>
    <property type="project" value="InterPro"/>
</dbReference>
<accession>A0A196SEL3</accession>
<dbReference type="GO" id="GO:0005049">
    <property type="term" value="F:nuclear export signal receptor activity"/>
    <property type="evidence" value="ECO:0007669"/>
    <property type="project" value="InterPro"/>
</dbReference>
<dbReference type="GO" id="GO:0005737">
    <property type="term" value="C:cytoplasm"/>
    <property type="evidence" value="ECO:0007669"/>
    <property type="project" value="TreeGrafter"/>
</dbReference>
<feature type="domain" description="Exportin-1/Importin-beta-like" evidence="2">
    <location>
        <begin position="117"/>
        <end position="232"/>
    </location>
</feature>
<dbReference type="PANTHER" id="PTHR11223:SF3">
    <property type="entry name" value="EXPORTIN-5"/>
    <property type="match status" value="1"/>
</dbReference>
<keyword evidence="4" id="KW-1185">Reference proteome</keyword>
<feature type="region of interest" description="Disordered" evidence="1">
    <location>
        <begin position="1160"/>
        <end position="1222"/>
    </location>
</feature>
<dbReference type="SUPFAM" id="SSF48371">
    <property type="entry name" value="ARM repeat"/>
    <property type="match status" value="1"/>
</dbReference>
<evidence type="ECO:0000256" key="1">
    <source>
        <dbReference type="SAM" id="MobiDB-lite"/>
    </source>
</evidence>
<dbReference type="Proteomes" id="UP000078348">
    <property type="component" value="Unassembled WGS sequence"/>
</dbReference>
<organism evidence="3 4">
    <name type="scientific">Blastocystis sp. subtype 1 (strain ATCC 50177 / NandII)</name>
    <dbReference type="NCBI Taxonomy" id="478820"/>
    <lineage>
        <taxon>Eukaryota</taxon>
        <taxon>Sar</taxon>
        <taxon>Stramenopiles</taxon>
        <taxon>Bigyra</taxon>
        <taxon>Opalozoa</taxon>
        <taxon>Opalinata</taxon>
        <taxon>Blastocystidae</taxon>
        <taxon>Blastocystis</taxon>
    </lineage>
</organism>
<evidence type="ECO:0000259" key="2">
    <source>
        <dbReference type="Pfam" id="PF08389"/>
    </source>
</evidence>
<dbReference type="InterPro" id="IPR011989">
    <property type="entry name" value="ARM-like"/>
</dbReference>
<comment type="caution">
    <text evidence="3">The sequence shown here is derived from an EMBL/GenBank/DDBJ whole genome shotgun (WGS) entry which is preliminary data.</text>
</comment>
<evidence type="ECO:0000313" key="4">
    <source>
        <dbReference type="Proteomes" id="UP000078348"/>
    </source>
</evidence>
<dbReference type="InterPro" id="IPR016024">
    <property type="entry name" value="ARM-type_fold"/>
</dbReference>
<dbReference type="PANTHER" id="PTHR11223">
    <property type="entry name" value="EXPORTIN 1/5"/>
    <property type="match status" value="1"/>
</dbReference>
<dbReference type="Pfam" id="PF08389">
    <property type="entry name" value="Xpo1"/>
    <property type="match status" value="1"/>
</dbReference>
<dbReference type="InterPro" id="IPR013598">
    <property type="entry name" value="Exportin-1/Importin-b-like"/>
</dbReference>